<keyword evidence="1" id="KW-0732">Signal</keyword>
<sequence length="119" mass="13030">MVSDCVLFLLLLPDASQDQETETLMFTSYPTPSACFASSTVGPVTSDTLLRWLNMLNNVSKNGTLTVRRVSLRPLAPFQFAVKPLKVSASSDVLARGNYGCFYAGAYRTQSTVMHWGIS</sequence>
<reference evidence="2 3" key="1">
    <citation type="journal article" date="2021" name="Environ. Microbiol.">
        <title>Gene family expansions and transcriptome signatures uncover fungal adaptations to wood decay.</title>
        <authorList>
            <person name="Hage H."/>
            <person name="Miyauchi S."/>
            <person name="Viragh M."/>
            <person name="Drula E."/>
            <person name="Min B."/>
            <person name="Chaduli D."/>
            <person name="Navarro D."/>
            <person name="Favel A."/>
            <person name="Norest M."/>
            <person name="Lesage-Meessen L."/>
            <person name="Balint B."/>
            <person name="Merenyi Z."/>
            <person name="de Eugenio L."/>
            <person name="Morin E."/>
            <person name="Martinez A.T."/>
            <person name="Baldrian P."/>
            <person name="Stursova M."/>
            <person name="Martinez M.J."/>
            <person name="Novotny C."/>
            <person name="Magnuson J.K."/>
            <person name="Spatafora J.W."/>
            <person name="Maurice S."/>
            <person name="Pangilinan J."/>
            <person name="Andreopoulos W."/>
            <person name="LaButti K."/>
            <person name="Hundley H."/>
            <person name="Na H."/>
            <person name="Kuo A."/>
            <person name="Barry K."/>
            <person name="Lipzen A."/>
            <person name="Henrissat B."/>
            <person name="Riley R."/>
            <person name="Ahrendt S."/>
            <person name="Nagy L.G."/>
            <person name="Grigoriev I.V."/>
            <person name="Martin F."/>
            <person name="Rosso M.N."/>
        </authorList>
    </citation>
    <scope>NUCLEOTIDE SEQUENCE [LARGE SCALE GENOMIC DNA]</scope>
    <source>
        <strain evidence="2 3">CIRM-BRFM 1785</strain>
    </source>
</reference>
<accession>A0ABQ8KAT2</accession>
<feature type="signal peptide" evidence="1">
    <location>
        <begin position="1"/>
        <end position="17"/>
    </location>
</feature>
<proteinExistence type="predicted"/>
<feature type="chain" id="PRO_5046660617" description="Secreted protein" evidence="1">
    <location>
        <begin position="18"/>
        <end position="119"/>
    </location>
</feature>
<organism evidence="2 3">
    <name type="scientific">Rhodofomes roseus</name>
    <dbReference type="NCBI Taxonomy" id="34475"/>
    <lineage>
        <taxon>Eukaryota</taxon>
        <taxon>Fungi</taxon>
        <taxon>Dikarya</taxon>
        <taxon>Basidiomycota</taxon>
        <taxon>Agaricomycotina</taxon>
        <taxon>Agaricomycetes</taxon>
        <taxon>Polyporales</taxon>
        <taxon>Rhodofomes</taxon>
    </lineage>
</organism>
<protein>
    <recommendedName>
        <fullName evidence="4">Secreted protein</fullName>
    </recommendedName>
</protein>
<dbReference type="GeneID" id="71997355"/>
<gene>
    <name evidence="2" type="ORF">C8Q71DRAFT_150809</name>
</gene>
<dbReference type="RefSeq" id="XP_047777153.1">
    <property type="nucleotide sequence ID" value="XM_047916623.1"/>
</dbReference>
<keyword evidence="3" id="KW-1185">Reference proteome</keyword>
<dbReference type="EMBL" id="JADCUA010000015">
    <property type="protein sequence ID" value="KAH9834622.1"/>
    <property type="molecule type" value="Genomic_DNA"/>
</dbReference>
<dbReference type="Proteomes" id="UP000814176">
    <property type="component" value="Unassembled WGS sequence"/>
</dbReference>
<comment type="caution">
    <text evidence="2">The sequence shown here is derived from an EMBL/GenBank/DDBJ whole genome shotgun (WGS) entry which is preliminary data.</text>
</comment>
<evidence type="ECO:0008006" key="4">
    <source>
        <dbReference type="Google" id="ProtNLM"/>
    </source>
</evidence>
<evidence type="ECO:0000313" key="2">
    <source>
        <dbReference type="EMBL" id="KAH9834622.1"/>
    </source>
</evidence>
<evidence type="ECO:0000313" key="3">
    <source>
        <dbReference type="Proteomes" id="UP000814176"/>
    </source>
</evidence>
<evidence type="ECO:0000256" key="1">
    <source>
        <dbReference type="SAM" id="SignalP"/>
    </source>
</evidence>
<name>A0ABQ8KAT2_9APHY</name>